<sequence length="140" mass="16459">MSALFNLLEKIKTNPGLYLGIASISNLRMFILGYRFSRSELGITNTETESDFYKNFQTWLQNRLSIHTVNAWDKIILLTCIDEKAAFDYFFQLLDEFIQRDKSQDIRPVRKLKRQSVYGFEDVLISARLDVIIRARDSYC</sequence>
<proteinExistence type="predicted"/>
<dbReference type="Proteomes" id="UP000300142">
    <property type="component" value="Unassembled WGS sequence"/>
</dbReference>
<dbReference type="AlphaFoldDB" id="A0A480A4F1"/>
<dbReference type="RefSeq" id="WP_201277669.1">
    <property type="nucleotide sequence ID" value="NZ_BJCE01000248.1"/>
</dbReference>
<gene>
    <name evidence="1" type="ORF">SR1949_45180</name>
</gene>
<organism evidence="1 2">
    <name type="scientific">Sphaerospermopsis reniformis</name>
    <dbReference type="NCBI Taxonomy" id="531300"/>
    <lineage>
        <taxon>Bacteria</taxon>
        <taxon>Bacillati</taxon>
        <taxon>Cyanobacteriota</taxon>
        <taxon>Cyanophyceae</taxon>
        <taxon>Nostocales</taxon>
        <taxon>Aphanizomenonaceae</taxon>
        <taxon>Sphaerospermopsis</taxon>
    </lineage>
</organism>
<protein>
    <submittedName>
        <fullName evidence="1">Uncharacterized protein</fullName>
    </submittedName>
</protein>
<accession>A0A480A4F1</accession>
<keyword evidence="2" id="KW-1185">Reference proteome</keyword>
<evidence type="ECO:0000313" key="1">
    <source>
        <dbReference type="EMBL" id="GCL39392.1"/>
    </source>
</evidence>
<name>A0A480A4F1_9CYAN</name>
<dbReference type="EMBL" id="BJCE01000248">
    <property type="protein sequence ID" value="GCL39392.1"/>
    <property type="molecule type" value="Genomic_DNA"/>
</dbReference>
<evidence type="ECO:0000313" key="2">
    <source>
        <dbReference type="Proteomes" id="UP000300142"/>
    </source>
</evidence>
<comment type="caution">
    <text evidence="1">The sequence shown here is derived from an EMBL/GenBank/DDBJ whole genome shotgun (WGS) entry which is preliminary data.</text>
</comment>
<reference evidence="2" key="1">
    <citation type="submission" date="2019-02" db="EMBL/GenBank/DDBJ databases">
        <title>Draft genome sequence of Sphaerospermopsis reniformis NIES-1949.</title>
        <authorList>
            <person name="Yamaguchi H."/>
            <person name="Suzuki S."/>
            <person name="Kawachi M."/>
        </authorList>
    </citation>
    <scope>NUCLEOTIDE SEQUENCE [LARGE SCALE GENOMIC DNA]</scope>
    <source>
        <strain evidence="2">NIES-1949</strain>
    </source>
</reference>